<protein>
    <submittedName>
        <fullName evidence="1">SnoaL-like polyketide cyclase</fullName>
    </submittedName>
</protein>
<dbReference type="AlphaFoldDB" id="A0A1G6Q979"/>
<dbReference type="STRING" id="686796.SAMN04488104_100883"/>
<reference evidence="2" key="1">
    <citation type="submission" date="2016-10" db="EMBL/GenBank/DDBJ databases">
        <authorList>
            <person name="Varghese N."/>
            <person name="Submissions S."/>
        </authorList>
    </citation>
    <scope>NUCLEOTIDE SEQUENCE [LARGE SCALE GENOMIC DNA]</scope>
    <source>
        <strain evidence="2">DSM 23095</strain>
    </source>
</reference>
<organism evidence="1 2">
    <name type="scientific">Algoriphagus faecimaris</name>
    <dbReference type="NCBI Taxonomy" id="686796"/>
    <lineage>
        <taxon>Bacteria</taxon>
        <taxon>Pseudomonadati</taxon>
        <taxon>Bacteroidota</taxon>
        <taxon>Cytophagia</taxon>
        <taxon>Cytophagales</taxon>
        <taxon>Cyclobacteriaceae</taxon>
        <taxon>Algoriphagus</taxon>
    </lineage>
</organism>
<dbReference type="PANTHER" id="PTHR38436">
    <property type="entry name" value="POLYKETIDE CYCLASE SNOAL-LIKE DOMAIN"/>
    <property type="match status" value="1"/>
</dbReference>
<accession>A0A1G6Q979</accession>
<dbReference type="RefSeq" id="WP_087938425.1">
    <property type="nucleotide sequence ID" value="NZ_FNAC01000008.1"/>
</dbReference>
<evidence type="ECO:0000313" key="2">
    <source>
        <dbReference type="Proteomes" id="UP000199060"/>
    </source>
</evidence>
<dbReference type="OrthoDB" id="4774596at2"/>
<sequence>MKKIIYIYLTCFLLVACKVQNVNKDIENIEQNNKILPTLDISSVDKLFDKWDKAWSEGQYELIPSCVTNNYIRHDIEGDRIISRDDYSKEIMQIRNALPDIQFLIHDRSIEADRVWIRYTLKYSDPKTGKMINQKGMQVYRIEQNKLAETWLVLQEAGTEWPEVTK</sequence>
<dbReference type="Proteomes" id="UP000199060">
    <property type="component" value="Unassembled WGS sequence"/>
</dbReference>
<dbReference type="GO" id="GO:0030638">
    <property type="term" value="P:polyketide metabolic process"/>
    <property type="evidence" value="ECO:0007669"/>
    <property type="project" value="InterPro"/>
</dbReference>
<gene>
    <name evidence="1" type="ORF">SAMN04488104_100883</name>
</gene>
<name>A0A1G6Q979_9BACT</name>
<dbReference type="InterPro" id="IPR032710">
    <property type="entry name" value="NTF2-like_dom_sf"/>
</dbReference>
<dbReference type="Pfam" id="PF07366">
    <property type="entry name" value="SnoaL"/>
    <property type="match status" value="1"/>
</dbReference>
<dbReference type="PROSITE" id="PS51257">
    <property type="entry name" value="PROKAR_LIPOPROTEIN"/>
    <property type="match status" value="1"/>
</dbReference>
<dbReference type="PANTHER" id="PTHR38436:SF1">
    <property type="entry name" value="ESTER CYCLASE"/>
    <property type="match status" value="1"/>
</dbReference>
<dbReference type="Gene3D" id="3.10.450.50">
    <property type="match status" value="1"/>
</dbReference>
<dbReference type="SUPFAM" id="SSF54427">
    <property type="entry name" value="NTF2-like"/>
    <property type="match status" value="1"/>
</dbReference>
<dbReference type="InterPro" id="IPR009959">
    <property type="entry name" value="Cyclase_SnoaL-like"/>
</dbReference>
<proteinExistence type="predicted"/>
<keyword evidence="2" id="KW-1185">Reference proteome</keyword>
<evidence type="ECO:0000313" key="1">
    <source>
        <dbReference type="EMBL" id="SDC88246.1"/>
    </source>
</evidence>
<dbReference type="EMBL" id="FNAC01000008">
    <property type="protein sequence ID" value="SDC88246.1"/>
    <property type="molecule type" value="Genomic_DNA"/>
</dbReference>